<sequence length="204" mass="21615">MVSLREFAEQRGNQGREEEEGGVLSVEPITMIVPPELQDMPETMASESSTSSSASDNGGDHPSTSSSSSSEGTPGREEEAGDVVSHVSDRPVMGEWESRTVPGRLSNMRKAPKDLPAGFRFKAALHHEVADCTPSVKRKGVHSVADGLDTSVRGPLRRRPAVSPARPGIQFARGVRVGADAANAQQHKVHHGLYAVVCKIGGAS</sequence>
<proteinExistence type="predicted"/>
<feature type="compositionally biased region" description="Low complexity" evidence="1">
    <location>
        <begin position="62"/>
        <end position="73"/>
    </location>
</feature>
<evidence type="ECO:0000256" key="1">
    <source>
        <dbReference type="SAM" id="MobiDB-lite"/>
    </source>
</evidence>
<accession>A0AAV5M5E8</accession>
<gene>
    <name evidence="2" type="ORF">SLEP1_g51872</name>
</gene>
<evidence type="ECO:0000313" key="2">
    <source>
        <dbReference type="EMBL" id="GKV44713.1"/>
    </source>
</evidence>
<dbReference type="EMBL" id="BPVZ01000185">
    <property type="protein sequence ID" value="GKV44713.1"/>
    <property type="molecule type" value="Genomic_DNA"/>
</dbReference>
<protein>
    <submittedName>
        <fullName evidence="2">Uncharacterized protein</fullName>
    </submittedName>
</protein>
<evidence type="ECO:0000313" key="3">
    <source>
        <dbReference type="Proteomes" id="UP001054252"/>
    </source>
</evidence>
<reference evidence="2 3" key="1">
    <citation type="journal article" date="2021" name="Commun. Biol.">
        <title>The genome of Shorea leprosula (Dipterocarpaceae) highlights the ecological relevance of drought in aseasonal tropical rainforests.</title>
        <authorList>
            <person name="Ng K.K.S."/>
            <person name="Kobayashi M.J."/>
            <person name="Fawcett J.A."/>
            <person name="Hatakeyama M."/>
            <person name="Paape T."/>
            <person name="Ng C.H."/>
            <person name="Ang C.C."/>
            <person name="Tnah L.H."/>
            <person name="Lee C.T."/>
            <person name="Nishiyama T."/>
            <person name="Sese J."/>
            <person name="O'Brien M.J."/>
            <person name="Copetti D."/>
            <person name="Mohd Noor M.I."/>
            <person name="Ong R.C."/>
            <person name="Putra M."/>
            <person name="Sireger I.Z."/>
            <person name="Indrioko S."/>
            <person name="Kosugi Y."/>
            <person name="Izuno A."/>
            <person name="Isagi Y."/>
            <person name="Lee S.L."/>
            <person name="Shimizu K.K."/>
        </authorList>
    </citation>
    <scope>NUCLEOTIDE SEQUENCE [LARGE SCALE GENOMIC DNA]</scope>
    <source>
        <strain evidence="2">214</strain>
    </source>
</reference>
<dbReference type="AlphaFoldDB" id="A0AAV5M5E8"/>
<organism evidence="2 3">
    <name type="scientific">Rubroshorea leprosula</name>
    <dbReference type="NCBI Taxonomy" id="152421"/>
    <lineage>
        <taxon>Eukaryota</taxon>
        <taxon>Viridiplantae</taxon>
        <taxon>Streptophyta</taxon>
        <taxon>Embryophyta</taxon>
        <taxon>Tracheophyta</taxon>
        <taxon>Spermatophyta</taxon>
        <taxon>Magnoliopsida</taxon>
        <taxon>eudicotyledons</taxon>
        <taxon>Gunneridae</taxon>
        <taxon>Pentapetalae</taxon>
        <taxon>rosids</taxon>
        <taxon>malvids</taxon>
        <taxon>Malvales</taxon>
        <taxon>Dipterocarpaceae</taxon>
        <taxon>Rubroshorea</taxon>
    </lineage>
</organism>
<comment type="caution">
    <text evidence="2">The sequence shown here is derived from an EMBL/GenBank/DDBJ whole genome shotgun (WGS) entry which is preliminary data.</text>
</comment>
<feature type="region of interest" description="Disordered" evidence="1">
    <location>
        <begin position="1"/>
        <end position="93"/>
    </location>
</feature>
<keyword evidence="3" id="KW-1185">Reference proteome</keyword>
<dbReference type="Proteomes" id="UP001054252">
    <property type="component" value="Unassembled WGS sequence"/>
</dbReference>
<feature type="compositionally biased region" description="Low complexity" evidence="1">
    <location>
        <begin position="42"/>
        <end position="55"/>
    </location>
</feature>
<name>A0AAV5M5E8_9ROSI</name>